<sequence length="121" mass="14964">AFLFQYIENKHSWFFCFDKTFNINQTIPFWFVDWWLYQGPNKDISPTTICEALLTFHKHIENIKLCPTILRFFIHCKLSWIMCWDYAIDEFEDTLPTIQRVFWTKWWNNYDLSKYNSQTIL</sequence>
<name>A0A1Q3BIM6_CEPFO</name>
<feature type="non-terminal residue" evidence="1">
    <location>
        <position position="1"/>
    </location>
</feature>
<dbReference type="OrthoDB" id="1743486at2759"/>
<gene>
    <name evidence="1" type="ORF">CFOL_v3_11128</name>
</gene>
<dbReference type="AlphaFoldDB" id="A0A1Q3BIM6"/>
<keyword evidence="2" id="KW-1185">Reference proteome</keyword>
<reference evidence="2" key="1">
    <citation type="submission" date="2016-04" db="EMBL/GenBank/DDBJ databases">
        <title>Cephalotus genome sequencing.</title>
        <authorList>
            <person name="Fukushima K."/>
            <person name="Hasebe M."/>
            <person name="Fang X."/>
        </authorList>
    </citation>
    <scope>NUCLEOTIDE SEQUENCE [LARGE SCALE GENOMIC DNA]</scope>
    <source>
        <strain evidence="2">cv. St1</strain>
    </source>
</reference>
<comment type="caution">
    <text evidence="1">The sequence shown here is derived from an EMBL/GenBank/DDBJ whole genome shotgun (WGS) entry which is preliminary data.</text>
</comment>
<evidence type="ECO:0000313" key="2">
    <source>
        <dbReference type="Proteomes" id="UP000187406"/>
    </source>
</evidence>
<dbReference type="InParanoid" id="A0A1Q3BIM6"/>
<dbReference type="PANTHER" id="PTHR48434:SF1">
    <property type="entry name" value="(RAPE) HYPOTHETICAL PROTEIN"/>
    <property type="match status" value="1"/>
</dbReference>
<accession>A0A1Q3BIM6</accession>
<organism evidence="1 2">
    <name type="scientific">Cephalotus follicularis</name>
    <name type="common">Albany pitcher plant</name>
    <dbReference type="NCBI Taxonomy" id="3775"/>
    <lineage>
        <taxon>Eukaryota</taxon>
        <taxon>Viridiplantae</taxon>
        <taxon>Streptophyta</taxon>
        <taxon>Embryophyta</taxon>
        <taxon>Tracheophyta</taxon>
        <taxon>Spermatophyta</taxon>
        <taxon>Magnoliopsida</taxon>
        <taxon>eudicotyledons</taxon>
        <taxon>Gunneridae</taxon>
        <taxon>Pentapetalae</taxon>
        <taxon>rosids</taxon>
        <taxon>fabids</taxon>
        <taxon>Oxalidales</taxon>
        <taxon>Cephalotaceae</taxon>
        <taxon>Cephalotus</taxon>
    </lineage>
</organism>
<evidence type="ECO:0000313" key="1">
    <source>
        <dbReference type="EMBL" id="GAV67623.1"/>
    </source>
</evidence>
<proteinExistence type="predicted"/>
<protein>
    <submittedName>
        <fullName evidence="1">Uncharacterized protein</fullName>
    </submittedName>
</protein>
<dbReference type="PANTHER" id="PTHR48434">
    <property type="entry name" value="(RAPE) HYPOTHETICAL PROTEIN"/>
    <property type="match status" value="1"/>
</dbReference>
<dbReference type="EMBL" id="BDDD01000573">
    <property type="protein sequence ID" value="GAV67623.1"/>
    <property type="molecule type" value="Genomic_DNA"/>
</dbReference>
<dbReference type="Proteomes" id="UP000187406">
    <property type="component" value="Unassembled WGS sequence"/>
</dbReference>